<dbReference type="Proteomes" id="UP000290365">
    <property type="component" value="Chromosome"/>
</dbReference>
<dbReference type="PANTHER" id="PTHR21064">
    <property type="entry name" value="AMINOGLYCOSIDE PHOSPHOTRANSFERASE DOMAIN-CONTAINING PROTEIN-RELATED"/>
    <property type="match status" value="1"/>
</dbReference>
<dbReference type="Gene3D" id="3.30.200.20">
    <property type="entry name" value="Phosphorylase Kinase, domain 1"/>
    <property type="match status" value="1"/>
</dbReference>
<dbReference type="EMBL" id="CP035758">
    <property type="protein sequence ID" value="QBD74680.1"/>
    <property type="molecule type" value="Genomic_DNA"/>
</dbReference>
<evidence type="ECO:0000256" key="1">
    <source>
        <dbReference type="ARBA" id="ARBA00038240"/>
    </source>
</evidence>
<gene>
    <name evidence="3" type="ORF">EPA93_01210</name>
</gene>
<dbReference type="AlphaFoldDB" id="A0A4P6JIF9"/>
<dbReference type="Pfam" id="PF01636">
    <property type="entry name" value="APH"/>
    <property type="match status" value="1"/>
</dbReference>
<dbReference type="PANTHER" id="PTHR21064:SF6">
    <property type="entry name" value="AMINOGLYCOSIDE PHOSPHOTRANSFERASE DOMAIN-CONTAINING PROTEIN"/>
    <property type="match status" value="1"/>
</dbReference>
<keyword evidence="4" id="KW-1185">Reference proteome</keyword>
<evidence type="ECO:0000313" key="3">
    <source>
        <dbReference type="EMBL" id="QBD74680.1"/>
    </source>
</evidence>
<dbReference type="OrthoDB" id="9800774at2"/>
<evidence type="ECO:0000259" key="2">
    <source>
        <dbReference type="Pfam" id="PF01636"/>
    </source>
</evidence>
<organism evidence="3 4">
    <name type="scientific">Ktedonosporobacter rubrisoli</name>
    <dbReference type="NCBI Taxonomy" id="2509675"/>
    <lineage>
        <taxon>Bacteria</taxon>
        <taxon>Bacillati</taxon>
        <taxon>Chloroflexota</taxon>
        <taxon>Ktedonobacteria</taxon>
        <taxon>Ktedonobacterales</taxon>
        <taxon>Ktedonosporobacteraceae</taxon>
        <taxon>Ktedonosporobacter</taxon>
    </lineage>
</organism>
<dbReference type="GO" id="GO:0009088">
    <property type="term" value="P:threonine biosynthetic process"/>
    <property type="evidence" value="ECO:0007669"/>
    <property type="project" value="TreeGrafter"/>
</dbReference>
<reference evidence="3 4" key="1">
    <citation type="submission" date="2019-01" db="EMBL/GenBank/DDBJ databases">
        <title>Ktedonosporobacter rubrisoli SCAWS-G2.</title>
        <authorList>
            <person name="Huang Y."/>
            <person name="Yan B."/>
        </authorList>
    </citation>
    <scope>NUCLEOTIDE SEQUENCE [LARGE SCALE GENOMIC DNA]</scope>
    <source>
        <strain evidence="3 4">SCAWS-G2</strain>
    </source>
</reference>
<dbReference type="InterPro" id="IPR002575">
    <property type="entry name" value="Aminoglycoside_PTrfase"/>
</dbReference>
<dbReference type="InterPro" id="IPR050249">
    <property type="entry name" value="Pseudomonas-type_ThrB"/>
</dbReference>
<dbReference type="Gene3D" id="3.90.1200.10">
    <property type="match status" value="1"/>
</dbReference>
<name>A0A4P6JIF9_KTERU</name>
<evidence type="ECO:0000313" key="4">
    <source>
        <dbReference type="Proteomes" id="UP000290365"/>
    </source>
</evidence>
<proteinExistence type="inferred from homology"/>
<dbReference type="SUPFAM" id="SSF56112">
    <property type="entry name" value="Protein kinase-like (PK-like)"/>
    <property type="match status" value="1"/>
</dbReference>
<comment type="similarity">
    <text evidence="1">Belongs to the pseudomonas-type ThrB family.</text>
</comment>
<accession>A0A4P6JIF9</accession>
<dbReference type="KEGG" id="kbs:EPA93_01210"/>
<dbReference type="GO" id="GO:0004413">
    <property type="term" value="F:homoserine kinase activity"/>
    <property type="evidence" value="ECO:0007669"/>
    <property type="project" value="TreeGrafter"/>
</dbReference>
<sequence>MRIEKETALLDTSSAAWENEDSVAHFPVIQSLLSIDGLLTGVLPEYALEQPVKRHLLAHNLNDNYLISARSNKYILRIYQAPRSLGSSWRTPKDILYELDLLLHLQRKGVSVAAPLARKDGTLMRILQAPEGSRAAVLFTYAPGSAVTPPRQNRELSGIYGRAIAEIHTSSADFVSSHARFSLDLAYLLDTSLETIKLVLARRPEDLRYLLQMAGLLKGRLIQLIAQGLQPGICHGDAAGGNANISAEKKLTFFDFDVCGPGWRAYDLAVFYWGTLMGKSRLGWNNEQAHELWASYLQGYQQVCEPGERDLQAIPLFAMLRHFWFLGTITANWDYWSYGEIDDDFFDRELTFLREELAPRAD</sequence>
<feature type="domain" description="Aminoglycoside phosphotransferase" evidence="2">
    <location>
        <begin position="60"/>
        <end position="303"/>
    </location>
</feature>
<protein>
    <recommendedName>
        <fullName evidence="2">Aminoglycoside phosphotransferase domain-containing protein</fullName>
    </recommendedName>
</protein>
<dbReference type="InterPro" id="IPR011009">
    <property type="entry name" value="Kinase-like_dom_sf"/>
</dbReference>